<dbReference type="Gene3D" id="3.90.180.10">
    <property type="entry name" value="Medium-chain alcohol dehydrogenases, catalytic domain"/>
    <property type="match status" value="1"/>
</dbReference>
<dbReference type="GO" id="GO:0016491">
    <property type="term" value="F:oxidoreductase activity"/>
    <property type="evidence" value="ECO:0007669"/>
    <property type="project" value="InterPro"/>
</dbReference>
<reference evidence="2 3" key="1">
    <citation type="submission" date="2015-09" db="EMBL/GenBank/DDBJ databases">
        <title>Draft Genome Sequence of Bradyrhizobium manausense Strain BR 3351T, a Novel Symbiotic Nitrogen-Fixing Alphaproteobacterium Isolated from Brazilian Amazon Rain Forest.</title>
        <authorList>
            <person name="De Araujo J.L."/>
            <person name="Zilli J.E."/>
        </authorList>
    </citation>
    <scope>NUCLEOTIDE SEQUENCE [LARGE SCALE GENOMIC DNA]</scope>
    <source>
        <strain evidence="2 3">BR3351</strain>
    </source>
</reference>
<dbReference type="AlphaFoldDB" id="A0A0R3E540"/>
<dbReference type="Pfam" id="PF00107">
    <property type="entry name" value="ADH_zinc_N"/>
    <property type="match status" value="1"/>
</dbReference>
<feature type="domain" description="Enoyl reductase (ER)" evidence="1">
    <location>
        <begin position="11"/>
        <end position="334"/>
    </location>
</feature>
<evidence type="ECO:0000259" key="1">
    <source>
        <dbReference type="SMART" id="SM00829"/>
    </source>
</evidence>
<accession>A0A0R3E540</accession>
<dbReference type="InterPro" id="IPR052711">
    <property type="entry name" value="Zinc_ADH-like"/>
</dbReference>
<dbReference type="OrthoDB" id="9790818at2"/>
<dbReference type="SUPFAM" id="SSF51735">
    <property type="entry name" value="NAD(P)-binding Rossmann-fold domains"/>
    <property type="match status" value="1"/>
</dbReference>
<evidence type="ECO:0000313" key="3">
    <source>
        <dbReference type="Proteomes" id="UP000051936"/>
    </source>
</evidence>
<dbReference type="SUPFAM" id="SSF50129">
    <property type="entry name" value="GroES-like"/>
    <property type="match status" value="1"/>
</dbReference>
<dbReference type="Proteomes" id="UP000051936">
    <property type="component" value="Unassembled WGS sequence"/>
</dbReference>
<keyword evidence="3" id="KW-1185">Reference proteome</keyword>
<dbReference type="CDD" id="cd08276">
    <property type="entry name" value="MDR7"/>
    <property type="match status" value="1"/>
</dbReference>
<protein>
    <submittedName>
        <fullName evidence="2">NADPH:quinone oxidoreductase</fullName>
    </submittedName>
</protein>
<organism evidence="2 3">
    <name type="scientific">Bradyrhizobium manausense</name>
    <dbReference type="NCBI Taxonomy" id="989370"/>
    <lineage>
        <taxon>Bacteria</taxon>
        <taxon>Pseudomonadati</taxon>
        <taxon>Pseudomonadota</taxon>
        <taxon>Alphaproteobacteria</taxon>
        <taxon>Hyphomicrobiales</taxon>
        <taxon>Nitrobacteraceae</taxon>
        <taxon>Bradyrhizobium</taxon>
    </lineage>
</organism>
<sequence>MKAYHLNGHAGTGRLEPVDLGKPEPANGEVRIRVEAASLNYRDLITLDRAGQTGLNGRVPLSDGAGIVDAIGSNVVQWQVGDRVAASFFRDWVSGPFKSSYVSSSLGGTSTDGMLAEYVVLPATALVAVPPHLSSVEAATLPCAGVTVWHGLITRGGMRKGDTLLVQGTGGVALFGLQFATALGARAIVISSSDEKLARARMLGGSILINYRDTPDWDAAVMKATDGEGASHILELGGPGTYDRSLRSVASGGKIIQIGVLTGFGPKPDLSRLQWENADIIGVTVGSAEHFVAMNSFLTEHAIHPIVERVYGFAEVPEAYAHLRSGSHFGKVVVEF</sequence>
<dbReference type="PANTHER" id="PTHR45033">
    <property type="match status" value="1"/>
</dbReference>
<dbReference type="SMART" id="SM00829">
    <property type="entry name" value="PKS_ER"/>
    <property type="match status" value="1"/>
</dbReference>
<dbReference type="InterPro" id="IPR036291">
    <property type="entry name" value="NAD(P)-bd_dom_sf"/>
</dbReference>
<dbReference type="Gene3D" id="3.40.50.720">
    <property type="entry name" value="NAD(P)-binding Rossmann-like Domain"/>
    <property type="match status" value="1"/>
</dbReference>
<comment type="caution">
    <text evidence="2">The sequence shown here is derived from an EMBL/GenBank/DDBJ whole genome shotgun (WGS) entry which is preliminary data.</text>
</comment>
<gene>
    <name evidence="2" type="ORF">AOQ71_03795</name>
</gene>
<evidence type="ECO:0000313" key="2">
    <source>
        <dbReference type="EMBL" id="KRQ17304.1"/>
    </source>
</evidence>
<proteinExistence type="predicted"/>
<dbReference type="InterPro" id="IPR020843">
    <property type="entry name" value="ER"/>
</dbReference>
<dbReference type="EMBL" id="LJYG01000016">
    <property type="protein sequence ID" value="KRQ17304.1"/>
    <property type="molecule type" value="Genomic_DNA"/>
</dbReference>
<dbReference type="InterPro" id="IPR013154">
    <property type="entry name" value="ADH-like_N"/>
</dbReference>
<dbReference type="InterPro" id="IPR013149">
    <property type="entry name" value="ADH-like_C"/>
</dbReference>
<dbReference type="RefSeq" id="WP_057741856.1">
    <property type="nucleotide sequence ID" value="NZ_LJYG01000016.1"/>
</dbReference>
<name>A0A0R3E540_9BRAD</name>
<dbReference type="Pfam" id="PF08240">
    <property type="entry name" value="ADH_N"/>
    <property type="match status" value="1"/>
</dbReference>
<dbReference type="InterPro" id="IPR011032">
    <property type="entry name" value="GroES-like_sf"/>
</dbReference>
<dbReference type="PANTHER" id="PTHR45033:SF2">
    <property type="entry name" value="ZINC-TYPE ALCOHOL DEHYDROGENASE-LIKE PROTEIN C1773.06C"/>
    <property type="match status" value="1"/>
</dbReference>
<dbReference type="STRING" id="989370.AOQ71_03795"/>